<accession>A0A7N2KMT0</accession>
<feature type="coiled-coil region" evidence="4">
    <location>
        <begin position="1671"/>
        <end position="1698"/>
    </location>
</feature>
<feature type="coiled-coil region" evidence="4">
    <location>
        <begin position="1493"/>
        <end position="1527"/>
    </location>
</feature>
<feature type="compositionally biased region" description="Low complexity" evidence="5">
    <location>
        <begin position="918"/>
        <end position="929"/>
    </location>
</feature>
<dbReference type="PROSITE" id="PS50238">
    <property type="entry name" value="RHOGAP"/>
    <property type="match status" value="1"/>
</dbReference>
<feature type="compositionally biased region" description="Acidic residues" evidence="5">
    <location>
        <begin position="411"/>
        <end position="421"/>
    </location>
</feature>
<dbReference type="InterPro" id="IPR052799">
    <property type="entry name" value="Rho_GAP_Regulators"/>
</dbReference>
<dbReference type="SUPFAM" id="SSF50729">
    <property type="entry name" value="PH domain-like"/>
    <property type="match status" value="1"/>
</dbReference>
<dbReference type="PROSITE" id="PS50003">
    <property type="entry name" value="PH_DOMAIN"/>
    <property type="match status" value="1"/>
</dbReference>
<dbReference type="Pfam" id="PF00169">
    <property type="entry name" value="PH"/>
    <property type="match status" value="1"/>
</dbReference>
<dbReference type="GO" id="GO:0009920">
    <property type="term" value="P:cell plate formation involved in plant-type cell wall biogenesis"/>
    <property type="evidence" value="ECO:0007669"/>
    <property type="project" value="UniProtKB-ARBA"/>
</dbReference>
<protein>
    <recommendedName>
        <fullName evidence="10">Rho GTPase-activating protein 7</fullName>
    </recommendedName>
</protein>
<organism evidence="8 9">
    <name type="scientific">Quercus lobata</name>
    <name type="common">Valley oak</name>
    <dbReference type="NCBI Taxonomy" id="97700"/>
    <lineage>
        <taxon>Eukaryota</taxon>
        <taxon>Viridiplantae</taxon>
        <taxon>Streptophyta</taxon>
        <taxon>Embryophyta</taxon>
        <taxon>Tracheophyta</taxon>
        <taxon>Spermatophyta</taxon>
        <taxon>Magnoliopsida</taxon>
        <taxon>eudicotyledons</taxon>
        <taxon>Gunneridae</taxon>
        <taxon>Pentapetalae</taxon>
        <taxon>rosids</taxon>
        <taxon>fabids</taxon>
        <taxon>Fagales</taxon>
        <taxon>Fagaceae</taxon>
        <taxon>Quercus</taxon>
    </lineage>
</organism>
<evidence type="ECO:0000256" key="3">
    <source>
        <dbReference type="ARBA" id="ARBA00057854"/>
    </source>
</evidence>
<feature type="region of interest" description="Disordered" evidence="5">
    <location>
        <begin position="916"/>
        <end position="960"/>
    </location>
</feature>
<feature type="region of interest" description="Disordered" evidence="5">
    <location>
        <begin position="1587"/>
        <end position="1620"/>
    </location>
</feature>
<dbReference type="CDD" id="cd00821">
    <property type="entry name" value="PH"/>
    <property type="match status" value="1"/>
</dbReference>
<sequence length="1717" mass="189780">MSAPVAAFERPRPGLNTVFKSGPLFISSKGIGWKSWKKRWFILTRTSLVFFKNDPSALPQRGGEVNLTLGGIDLNNSGSVVVREDKKLLTVLFPDGRDGRAFTLKAETSEDLYEWKTALEHALAQAPSAALIVNGIFRGDTNDSIDGSFNQWRDKRPVKSLVVGRPILLALEDIDGGPSFLEKALRFLEKYGTNVEGILRQSADVEEVDHRVQEYEQGKTEFAPDEDAHVVGDCVKHILRELPSSPVPASCCTALLDAYKIDRKEVRINAMRAAILESFPEPNRRLLQRILKMMHTISCHAHENRMTPSAVAACMAPLLLRPLLAGECELEDDFDINGDSSAQLLAAANAANNAQAIITTLLEEYDNIFDEENLNRCSISADSRIENSGTEDSTDDENLDMKDNGYHDAENEVDPETDDDPERVHSGKLSESSGSAGSDLYDYKAFGGDDSDVGSPSKKNHALAESSNLCVDHQQIRDPNGQLSEEQGKQKNVSDNSINEINTPSVSPAGESYRSMGEILSAMDTAHPLPMPAFESGAGKPVGKVTGSNVNAKRATFWGRNNARKTPSMESVDSSGEEELTIQRLEIAKNDLQHRIAKEARGNAILQASLERRKQALHERRLALEQDSAARWLMQSLEHTVIGINPKHFFTLREGDTAYTVQRGSNSFGQYLLVTELKVGGMRRSIIIPAGKAQGGWRAFGIELRRMLEPSPYALGVPKAVLSKLGSEVHPSRSFVDTVKASMQGRKHALQPSIKETEKIQVVENTMPPPRDEDGIQVVAFEVPTNKATPIAGGGVEGSHRGINVDAKVKEKIPEQNKFRLNNLNLKEVDFGRERQVRRSSWLRKGLNVEVNEFGKRRVSWQRFRSDKQAVKWVARDDLSAQVGIQGMNNGFSETQADKSCLGPLLPSPFSFEAGACSKQSNNKPSPSSTGPFVEGGKAQANTSGPSSTSDGISVSVPPASSAIDLLPTRRTAMAPVADLSSSSPISVPEVHGGSGSCVQVSPSWITQHPTLPIPVAEVVKATRELGSPPLAPTCLSLEPAKVLPSEDPVQKLAEAVLNVPQRWVSPVEELGCTGILPKLGFRLSSGRNSLLGHIELSGGLISEAKRLVILDFVPRWIGTPFSDQFLEFLRAGSMGFGVSGQEVNTFSSKELSSFPREIVLARDAADFSVGFGENEVSDCLPLQIIDPGVSTNLEELKEATEADRTAGGILLTWDKRVLEKVEVMVGIYSVSVKWQGVGDGFIWTCSGVYGPNENVERGHMWDELVGIQQYWRLPWCCFGDFNIVRFPSERRGEARLTLAMEKFSEFIEDLNLVDLPLDGGRYTWSSGTDQPAMSRIDRALVTPDWEDHFPGVLQRILPRPISDHSPILLEDGWCGGQPFHLAFPRLYGIAIDKEISVEASLSRQGEENRRTWDVRFIREFNDWEMEEGLHFLCMLGANIPPMDVGDRMRWKLKVSRLQEQLQAERDLRAALEVGLSMSSGQFSSSRGMDSKTRAELEEIALAEADVARLKQKVAELHHQLNQQRQHHYGSLSDACDRYQNVQNHNSQQRFLQQDFDTTLAYCNQERKQRTEESLLGTDWRSIKGQALAPGSSIKQPSRKQFIDSTSLSDSKSTEASTSMSMDELCAVDSASVPSTSRAAEARQHSNYIDHATWFQVIEYPRHPSAASSTLVELTSRLDFFKERRSQLMEQLHNLDLNYGTTSSQDFVYRPSSPPWN</sequence>
<evidence type="ECO:0000313" key="9">
    <source>
        <dbReference type="Proteomes" id="UP000594261"/>
    </source>
</evidence>
<dbReference type="GO" id="GO:0005737">
    <property type="term" value="C:cytoplasm"/>
    <property type="evidence" value="ECO:0007669"/>
    <property type="project" value="UniProtKB-ARBA"/>
</dbReference>
<dbReference type="PANTHER" id="PTHR46265:SF2">
    <property type="entry name" value="RHO GTPASE-ACTIVATING PROTEIN 7"/>
    <property type="match status" value="1"/>
</dbReference>
<dbReference type="GO" id="GO:0005096">
    <property type="term" value="F:GTPase activator activity"/>
    <property type="evidence" value="ECO:0007669"/>
    <property type="project" value="UniProtKB-KW"/>
</dbReference>
<dbReference type="FunCoup" id="A0A7N2KMT0">
    <property type="interactions" value="508"/>
</dbReference>
<dbReference type="FunFam" id="2.30.29.30:FF:000302">
    <property type="entry name" value="Rho GTPase-activating protein 7"/>
    <property type="match status" value="1"/>
</dbReference>
<feature type="region of interest" description="Disordered" evidence="5">
    <location>
        <begin position="479"/>
        <end position="510"/>
    </location>
</feature>
<dbReference type="InterPro" id="IPR036691">
    <property type="entry name" value="Endo/exonu/phosph_ase_sf"/>
</dbReference>
<dbReference type="EMBL" id="LRBV02000001">
    <property type="status" value="NOT_ANNOTATED_CDS"/>
    <property type="molecule type" value="Genomic_DNA"/>
</dbReference>
<dbReference type="EnsemblPlants" id="QL01p017079:mrna">
    <property type="protein sequence ID" value="QL01p017079:mrna"/>
    <property type="gene ID" value="QL01p017079"/>
</dbReference>
<dbReference type="SUPFAM" id="SSF56219">
    <property type="entry name" value="DNase I-like"/>
    <property type="match status" value="1"/>
</dbReference>
<evidence type="ECO:0008006" key="10">
    <source>
        <dbReference type="Google" id="ProtNLM"/>
    </source>
</evidence>
<evidence type="ECO:0000259" key="6">
    <source>
        <dbReference type="PROSITE" id="PS50003"/>
    </source>
</evidence>
<dbReference type="Pfam" id="PF14389">
    <property type="entry name" value="Lzipper-MIP1"/>
    <property type="match status" value="1"/>
</dbReference>
<dbReference type="InterPro" id="IPR011993">
    <property type="entry name" value="PH-like_dom_sf"/>
</dbReference>
<evidence type="ECO:0000256" key="1">
    <source>
        <dbReference type="ARBA" id="ARBA00022468"/>
    </source>
</evidence>
<dbReference type="Pfam" id="PF00620">
    <property type="entry name" value="RhoGAP"/>
    <property type="match status" value="1"/>
</dbReference>
<dbReference type="GO" id="GO:0005886">
    <property type="term" value="C:plasma membrane"/>
    <property type="evidence" value="ECO:0007669"/>
    <property type="project" value="UniProtKB-ARBA"/>
</dbReference>
<dbReference type="Pfam" id="PF03372">
    <property type="entry name" value="Exo_endo_phos"/>
    <property type="match status" value="1"/>
</dbReference>
<evidence type="ECO:0000313" key="8">
    <source>
        <dbReference type="EnsemblPlants" id="QL01p017079:mrna"/>
    </source>
</evidence>
<dbReference type="Gene3D" id="3.60.10.10">
    <property type="entry name" value="Endonuclease/exonuclease/phosphatase"/>
    <property type="match status" value="1"/>
</dbReference>
<feature type="region of interest" description="Disordered" evidence="5">
    <location>
        <begin position="384"/>
        <end position="441"/>
    </location>
</feature>
<dbReference type="InterPro" id="IPR008936">
    <property type="entry name" value="Rho_GTPase_activation_prot"/>
</dbReference>
<feature type="compositionally biased region" description="Polar residues" evidence="5">
    <location>
        <begin position="1603"/>
        <end position="1620"/>
    </location>
</feature>
<feature type="compositionally biased region" description="Polar residues" evidence="5">
    <location>
        <begin position="481"/>
        <end position="506"/>
    </location>
</feature>
<dbReference type="CDD" id="cd00159">
    <property type="entry name" value="RhoGAP"/>
    <property type="match status" value="1"/>
</dbReference>
<feature type="domain" description="PH" evidence="6">
    <location>
        <begin position="17"/>
        <end position="124"/>
    </location>
</feature>
<dbReference type="GO" id="GO:0003824">
    <property type="term" value="F:catalytic activity"/>
    <property type="evidence" value="ECO:0007669"/>
    <property type="project" value="InterPro"/>
</dbReference>
<evidence type="ECO:0000259" key="7">
    <source>
        <dbReference type="PROSITE" id="PS50238"/>
    </source>
</evidence>
<feature type="compositionally biased region" description="Polar residues" evidence="5">
    <location>
        <begin position="940"/>
        <end position="953"/>
    </location>
</feature>
<keyword evidence="9" id="KW-1185">Reference proteome</keyword>
<dbReference type="InterPro" id="IPR000198">
    <property type="entry name" value="RhoGAP_dom"/>
</dbReference>
<dbReference type="SMART" id="SM00324">
    <property type="entry name" value="RhoGAP"/>
    <property type="match status" value="1"/>
</dbReference>
<dbReference type="InterPro" id="IPR005135">
    <property type="entry name" value="Endo/exonuclease/phosphatase"/>
</dbReference>
<evidence type="ECO:0000256" key="2">
    <source>
        <dbReference type="ARBA" id="ARBA00023054"/>
    </source>
</evidence>
<dbReference type="Gene3D" id="2.30.29.30">
    <property type="entry name" value="Pleckstrin-homology domain (PH domain)/Phosphotyrosine-binding domain (PTB)"/>
    <property type="match status" value="1"/>
</dbReference>
<dbReference type="FunFam" id="1.10.555.10:FF:000052">
    <property type="entry name" value="Rho GTPase-activating protein REN1"/>
    <property type="match status" value="1"/>
</dbReference>
<dbReference type="InterPro" id="IPR001849">
    <property type="entry name" value="PH_domain"/>
</dbReference>
<reference evidence="8 9" key="1">
    <citation type="journal article" date="2016" name="G3 (Bethesda)">
        <title>First Draft Assembly and Annotation of the Genome of a California Endemic Oak Quercus lobata Nee (Fagaceae).</title>
        <authorList>
            <person name="Sork V.L."/>
            <person name="Fitz-Gibbon S.T."/>
            <person name="Puiu D."/>
            <person name="Crepeau M."/>
            <person name="Gugger P.F."/>
            <person name="Sherman R."/>
            <person name="Stevens K."/>
            <person name="Langley C.H."/>
            <person name="Pellegrini M."/>
            <person name="Salzberg S.L."/>
        </authorList>
    </citation>
    <scope>NUCLEOTIDE SEQUENCE [LARGE SCALE GENOMIC DNA]</scope>
    <source>
        <strain evidence="8 9">cv. SW786</strain>
    </source>
</reference>
<dbReference type="Gene3D" id="1.10.555.10">
    <property type="entry name" value="Rho GTPase activation protein"/>
    <property type="match status" value="1"/>
</dbReference>
<dbReference type="InParanoid" id="A0A7N2KMT0"/>
<feature type="compositionally biased region" description="Basic and acidic residues" evidence="5">
    <location>
        <begin position="399"/>
        <end position="410"/>
    </location>
</feature>
<dbReference type="SMART" id="SM00233">
    <property type="entry name" value="PH"/>
    <property type="match status" value="1"/>
</dbReference>
<dbReference type="PANTHER" id="PTHR46265">
    <property type="entry name" value="RHO GTPASE-ACTIVATING PROTEIN 7"/>
    <property type="match status" value="1"/>
</dbReference>
<feature type="domain" description="Rho-GAP" evidence="7">
    <location>
        <begin position="169"/>
        <end position="369"/>
    </location>
</feature>
<keyword evidence="1" id="KW-0343">GTPase activation</keyword>
<dbReference type="Proteomes" id="UP000594261">
    <property type="component" value="Chromosome 1"/>
</dbReference>
<evidence type="ECO:0000256" key="4">
    <source>
        <dbReference type="SAM" id="Coils"/>
    </source>
</evidence>
<name>A0A7N2KMT0_QUELO</name>
<proteinExistence type="predicted"/>
<comment type="function">
    <text evidence="3">Acts as a GTPase activator for the Rac-type GTPase by converting it to an inactive GDP-bound state.</text>
</comment>
<dbReference type="SUPFAM" id="SSF48350">
    <property type="entry name" value="GTPase activation domain, GAP"/>
    <property type="match status" value="1"/>
</dbReference>
<dbReference type="GO" id="GO:0007165">
    <property type="term" value="P:signal transduction"/>
    <property type="evidence" value="ECO:0007669"/>
    <property type="project" value="InterPro"/>
</dbReference>
<reference evidence="8" key="2">
    <citation type="submission" date="2021-01" db="UniProtKB">
        <authorList>
            <consortium name="EnsemblPlants"/>
        </authorList>
    </citation>
    <scope>IDENTIFICATION</scope>
</reference>
<evidence type="ECO:0000256" key="5">
    <source>
        <dbReference type="SAM" id="MobiDB-lite"/>
    </source>
</evidence>
<dbReference type="Gramene" id="QL01p017079:mrna">
    <property type="protein sequence ID" value="QL01p017079:mrna"/>
    <property type="gene ID" value="QL01p017079"/>
</dbReference>
<keyword evidence="2 4" id="KW-0175">Coiled coil</keyword>
<dbReference type="InterPro" id="IPR025757">
    <property type="entry name" value="MIP1_Leuzipper"/>
</dbReference>